<evidence type="ECO:0008006" key="4">
    <source>
        <dbReference type="Google" id="ProtNLM"/>
    </source>
</evidence>
<protein>
    <recommendedName>
        <fullName evidence="4">Lipoprotein</fullName>
    </recommendedName>
</protein>
<evidence type="ECO:0000313" key="2">
    <source>
        <dbReference type="EMBL" id="RKF66335.1"/>
    </source>
</evidence>
<gene>
    <name evidence="2" type="ORF">CKQ54_23365</name>
</gene>
<sequence>MTMRYILISLLALGLAGCSTTPVSSSLAKEVKASSSYQFRQGYVPVTIIRDKGMIASACAITAFINGNKVAELNTSEKVVAYVEPGELIVGAGFIGSGLCNGAPKREREFIIKEAQPRSLRIFIDQSANVDILPTTEY</sequence>
<dbReference type="Proteomes" id="UP000284853">
    <property type="component" value="Unassembled WGS sequence"/>
</dbReference>
<feature type="chain" id="PRO_5046799017" description="Lipoprotein" evidence="1">
    <location>
        <begin position="29"/>
        <end position="138"/>
    </location>
</feature>
<evidence type="ECO:0000313" key="3">
    <source>
        <dbReference type="Proteomes" id="UP000284853"/>
    </source>
</evidence>
<reference evidence="2 3" key="1">
    <citation type="submission" date="2017-08" db="EMBL/GenBank/DDBJ databases">
        <title>Comparative genomics of bacteria isolated from necrotic lesions of AOD affected trees.</title>
        <authorList>
            <person name="Doonan J."/>
            <person name="Denman S."/>
            <person name="Mcdonald J.E."/>
        </authorList>
    </citation>
    <scope>NUCLEOTIDE SEQUENCE [LARGE SCALE GENOMIC DNA]</scope>
    <source>
        <strain evidence="2 3">CIP 105588</strain>
    </source>
</reference>
<keyword evidence="3" id="KW-1185">Reference proteome</keyword>
<organism evidence="2 3">
    <name type="scientific">Rahnella variigena</name>
    <dbReference type="NCBI Taxonomy" id="574964"/>
    <lineage>
        <taxon>Bacteria</taxon>
        <taxon>Pseudomonadati</taxon>
        <taxon>Pseudomonadota</taxon>
        <taxon>Gammaproteobacteria</taxon>
        <taxon>Enterobacterales</taxon>
        <taxon>Yersiniaceae</taxon>
        <taxon>Rahnella</taxon>
    </lineage>
</organism>
<name>A0ABX9PSE8_9GAMM</name>
<dbReference type="PROSITE" id="PS51257">
    <property type="entry name" value="PROKAR_LIPOPROTEIN"/>
    <property type="match status" value="1"/>
</dbReference>
<feature type="signal peptide" evidence="1">
    <location>
        <begin position="1"/>
        <end position="28"/>
    </location>
</feature>
<accession>A0ABX9PSE8</accession>
<dbReference type="EMBL" id="NSDJ01000002">
    <property type="protein sequence ID" value="RKF66335.1"/>
    <property type="molecule type" value="Genomic_DNA"/>
</dbReference>
<comment type="caution">
    <text evidence="2">The sequence shown here is derived from an EMBL/GenBank/DDBJ whole genome shotgun (WGS) entry which is preliminary data.</text>
</comment>
<keyword evidence="1" id="KW-0732">Signal</keyword>
<evidence type="ECO:0000256" key="1">
    <source>
        <dbReference type="SAM" id="SignalP"/>
    </source>
</evidence>
<proteinExistence type="predicted"/>